<evidence type="ECO:0000256" key="1">
    <source>
        <dbReference type="SAM" id="MobiDB-lite"/>
    </source>
</evidence>
<feature type="compositionally biased region" description="Basic and acidic residues" evidence="1">
    <location>
        <begin position="128"/>
        <end position="143"/>
    </location>
</feature>
<dbReference type="PANTHER" id="PTHR46599">
    <property type="entry name" value="PIGGYBAC TRANSPOSABLE ELEMENT-DERIVED PROTEIN 4"/>
    <property type="match status" value="1"/>
</dbReference>
<dbReference type="Proteomes" id="UP000237271">
    <property type="component" value="Unassembled WGS sequence"/>
</dbReference>
<reference evidence="2 3" key="1">
    <citation type="journal article" date="2017" name="Genome Biol. Evol.">
        <title>Phytophthora megakarya and P. palmivora, closely related causal agents of cacao black pod rot, underwent increases in genome sizes and gene numbers by different mechanisms.</title>
        <authorList>
            <person name="Ali S.S."/>
            <person name="Shao J."/>
            <person name="Lary D.J."/>
            <person name="Kronmiller B."/>
            <person name="Shen D."/>
            <person name="Strem M.D."/>
            <person name="Amoako-Attah I."/>
            <person name="Akrofi A.Y."/>
            <person name="Begoude B.A."/>
            <person name="Ten Hoopen G.M."/>
            <person name="Coulibaly K."/>
            <person name="Kebe B.I."/>
            <person name="Melnick R.L."/>
            <person name="Guiltinan M.J."/>
            <person name="Tyler B.M."/>
            <person name="Meinhardt L.W."/>
            <person name="Bailey B.A."/>
        </authorList>
    </citation>
    <scope>NUCLEOTIDE SEQUENCE [LARGE SCALE GENOMIC DNA]</scope>
    <source>
        <strain evidence="3">sbr112.9</strain>
    </source>
</reference>
<dbReference type="AlphaFoldDB" id="A0A2P4XL70"/>
<feature type="compositionally biased region" description="Acidic residues" evidence="1">
    <location>
        <begin position="157"/>
        <end position="170"/>
    </location>
</feature>
<keyword evidence="3" id="KW-1185">Reference proteome</keyword>
<protein>
    <recommendedName>
        <fullName evidence="4">PiggyBac transposable element-derived protein domain-containing protein</fullName>
    </recommendedName>
</protein>
<accession>A0A2P4XL70</accession>
<dbReference type="EMBL" id="NCKW01009687">
    <property type="protein sequence ID" value="POM66239.1"/>
    <property type="molecule type" value="Genomic_DNA"/>
</dbReference>
<organism evidence="2 3">
    <name type="scientific">Phytophthora palmivora</name>
    <dbReference type="NCBI Taxonomy" id="4796"/>
    <lineage>
        <taxon>Eukaryota</taxon>
        <taxon>Sar</taxon>
        <taxon>Stramenopiles</taxon>
        <taxon>Oomycota</taxon>
        <taxon>Peronosporomycetes</taxon>
        <taxon>Peronosporales</taxon>
        <taxon>Peronosporaceae</taxon>
        <taxon>Phytophthora</taxon>
    </lineage>
</organism>
<proteinExistence type="predicted"/>
<sequence length="170" mass="19193">MTSTINLNVKQVGSVAVPCPDAVNDYQRWMGEVNVHDLRYLHKFLLQTSTRFTKNNSLFLRFVDLALVNSYISHKETARLVSTTAISRGEWLSVLQNQLLQLKEESLRGCDATLQQPVKQGASVRLKHTAEQSEDRVTETGERKKTRRELHLHGGNADDEGENGSDSDQE</sequence>
<comment type="caution">
    <text evidence="2">The sequence shown here is derived from an EMBL/GenBank/DDBJ whole genome shotgun (WGS) entry which is preliminary data.</text>
</comment>
<name>A0A2P4XL70_9STRA</name>
<gene>
    <name evidence="2" type="ORF">PHPALM_17935</name>
</gene>
<evidence type="ECO:0008006" key="4">
    <source>
        <dbReference type="Google" id="ProtNLM"/>
    </source>
</evidence>
<dbReference type="PANTHER" id="PTHR46599:SF3">
    <property type="entry name" value="PIGGYBAC TRANSPOSABLE ELEMENT-DERIVED PROTEIN 4"/>
    <property type="match status" value="1"/>
</dbReference>
<evidence type="ECO:0000313" key="2">
    <source>
        <dbReference type="EMBL" id="POM66239.1"/>
    </source>
</evidence>
<feature type="region of interest" description="Disordered" evidence="1">
    <location>
        <begin position="121"/>
        <end position="170"/>
    </location>
</feature>
<dbReference type="OrthoDB" id="123207at2759"/>
<evidence type="ECO:0000313" key="3">
    <source>
        <dbReference type="Proteomes" id="UP000237271"/>
    </source>
</evidence>